<dbReference type="PANTHER" id="PTHR30069:SF29">
    <property type="entry name" value="HEMOGLOBIN AND HEMOGLOBIN-HAPTOGLOBIN-BINDING PROTEIN 1-RELATED"/>
    <property type="match status" value="1"/>
</dbReference>
<keyword evidence="4 10" id="KW-0812">Transmembrane</keyword>
<dbReference type="Pfam" id="PF07715">
    <property type="entry name" value="Plug"/>
    <property type="match status" value="1"/>
</dbReference>
<dbReference type="GO" id="GO:0015344">
    <property type="term" value="F:siderophore uptake transmembrane transporter activity"/>
    <property type="evidence" value="ECO:0007669"/>
    <property type="project" value="TreeGrafter"/>
</dbReference>
<evidence type="ECO:0000256" key="10">
    <source>
        <dbReference type="PROSITE-ProRule" id="PRU01360"/>
    </source>
</evidence>
<dbReference type="RefSeq" id="WP_005871690.1">
    <property type="nucleotide sequence ID" value="NZ_ACYG01000027.1"/>
</dbReference>
<comment type="similarity">
    <text evidence="10 11">Belongs to the TonB-dependent receptor family.</text>
</comment>
<dbReference type="AlphaFoldDB" id="C8PIU4"/>
<evidence type="ECO:0000256" key="2">
    <source>
        <dbReference type="ARBA" id="ARBA00022448"/>
    </source>
</evidence>
<feature type="region of interest" description="Disordered" evidence="12">
    <location>
        <begin position="45"/>
        <end position="75"/>
    </location>
</feature>
<proteinExistence type="inferred from homology"/>
<evidence type="ECO:0000256" key="5">
    <source>
        <dbReference type="ARBA" id="ARBA00022729"/>
    </source>
</evidence>
<comment type="caution">
    <text evidence="16">The sequence shown here is derived from an EMBL/GenBank/DDBJ whole genome shotgun (WGS) entry which is preliminary data.</text>
</comment>
<evidence type="ECO:0000256" key="3">
    <source>
        <dbReference type="ARBA" id="ARBA00022452"/>
    </source>
</evidence>
<feature type="signal peptide" evidence="13">
    <location>
        <begin position="1"/>
        <end position="22"/>
    </location>
</feature>
<dbReference type="PANTHER" id="PTHR30069">
    <property type="entry name" value="TONB-DEPENDENT OUTER MEMBRANE RECEPTOR"/>
    <property type="match status" value="1"/>
</dbReference>
<dbReference type="PROSITE" id="PS52016">
    <property type="entry name" value="TONB_DEPENDENT_REC_3"/>
    <property type="match status" value="1"/>
</dbReference>
<evidence type="ECO:0000256" key="12">
    <source>
        <dbReference type="SAM" id="MobiDB-lite"/>
    </source>
</evidence>
<dbReference type="InterPro" id="IPR000531">
    <property type="entry name" value="Beta-barrel_TonB"/>
</dbReference>
<dbReference type="eggNOG" id="COG1629">
    <property type="taxonomic scope" value="Bacteria"/>
</dbReference>
<evidence type="ECO:0000256" key="9">
    <source>
        <dbReference type="ARBA" id="ARBA00023237"/>
    </source>
</evidence>
<dbReference type="InterPro" id="IPR039426">
    <property type="entry name" value="TonB-dep_rcpt-like"/>
</dbReference>
<dbReference type="InterPro" id="IPR037066">
    <property type="entry name" value="Plug_dom_sf"/>
</dbReference>
<dbReference type="eggNOG" id="COG4771">
    <property type="taxonomic scope" value="Bacteria"/>
</dbReference>
<feature type="domain" description="TonB-dependent receptor plug" evidence="15">
    <location>
        <begin position="57"/>
        <end position="164"/>
    </location>
</feature>
<dbReference type="Proteomes" id="UP000005709">
    <property type="component" value="Unassembled WGS sequence"/>
</dbReference>
<evidence type="ECO:0000256" key="8">
    <source>
        <dbReference type="ARBA" id="ARBA00023170"/>
    </source>
</evidence>
<dbReference type="Gene3D" id="2.40.170.20">
    <property type="entry name" value="TonB-dependent receptor, beta-barrel domain"/>
    <property type="match status" value="2"/>
</dbReference>
<keyword evidence="7 10" id="KW-0472">Membrane</keyword>
<evidence type="ECO:0000313" key="17">
    <source>
        <dbReference type="Proteomes" id="UP000005709"/>
    </source>
</evidence>
<feature type="domain" description="TonB-dependent receptor-like beta-barrel" evidence="14">
    <location>
        <begin position="457"/>
        <end position="956"/>
    </location>
</feature>
<evidence type="ECO:0000259" key="15">
    <source>
        <dbReference type="Pfam" id="PF07715"/>
    </source>
</evidence>
<dbReference type="GO" id="GO:0009279">
    <property type="term" value="C:cell outer membrane"/>
    <property type="evidence" value="ECO:0007669"/>
    <property type="project" value="UniProtKB-SubCell"/>
</dbReference>
<evidence type="ECO:0000256" key="7">
    <source>
        <dbReference type="ARBA" id="ARBA00023136"/>
    </source>
</evidence>
<feature type="compositionally biased region" description="Basic and acidic residues" evidence="12">
    <location>
        <begin position="47"/>
        <end position="75"/>
    </location>
</feature>
<feature type="chain" id="PRO_5002990003" evidence="13">
    <location>
        <begin position="23"/>
        <end position="1005"/>
    </location>
</feature>
<keyword evidence="3 10" id="KW-1134">Transmembrane beta strand</keyword>
<evidence type="ECO:0000256" key="11">
    <source>
        <dbReference type="RuleBase" id="RU003357"/>
    </source>
</evidence>
<dbReference type="SUPFAM" id="SSF56935">
    <property type="entry name" value="Porins"/>
    <property type="match status" value="1"/>
</dbReference>
<protein>
    <submittedName>
        <fullName evidence="16">TonB-dependent hemoglobin/transferrin/lactoferrin receptor family protein</fullName>
    </submittedName>
</protein>
<keyword evidence="9 10" id="KW-0998">Cell outer membrane</keyword>
<evidence type="ECO:0000256" key="1">
    <source>
        <dbReference type="ARBA" id="ARBA00004571"/>
    </source>
</evidence>
<dbReference type="InterPro" id="IPR012910">
    <property type="entry name" value="Plug_dom"/>
</dbReference>
<dbReference type="Gene3D" id="2.170.130.10">
    <property type="entry name" value="TonB-dependent receptor, plug domain"/>
    <property type="match status" value="1"/>
</dbReference>
<evidence type="ECO:0000256" key="6">
    <source>
        <dbReference type="ARBA" id="ARBA00023077"/>
    </source>
</evidence>
<keyword evidence="2 10" id="KW-0813">Transport</keyword>
<evidence type="ECO:0000259" key="14">
    <source>
        <dbReference type="Pfam" id="PF00593"/>
    </source>
</evidence>
<comment type="subcellular location">
    <subcellularLocation>
        <location evidence="1 10">Cell outer membrane</location>
        <topology evidence="1 10">Multi-pass membrane protein</topology>
    </subcellularLocation>
</comment>
<dbReference type="EMBL" id="ACYG01000027">
    <property type="protein sequence ID" value="EEV16849.1"/>
    <property type="molecule type" value="Genomic_DNA"/>
</dbReference>
<evidence type="ECO:0000313" key="16">
    <source>
        <dbReference type="EMBL" id="EEV16849.1"/>
    </source>
</evidence>
<sequence length="1005" mass="114224">MSLFRFSIAAAGALCLCVATLAAQDDSEGNSQNLGQINVTGNVESDPLTKKVGETKKSAKQLAKEQVSDSRDMVRHETGVSVVESGRFGASGYSIRGVDENRVDISIDGLRQAETLSSQGFKDLFEGYGNFNNTRNGVEVENVRQVDITKSADSVKRGSGALGGSVAFETKDARDYLTEKDWYYGFKRGYQSADRQNWQSHAAAVRFKWFDLLAIHTDREGHELKNWGYKDYDPTVIRKVREKPDPYRIYKKSTLVKFGFQPTDTDRFSLGYDKSNIKSEGIDWSNQFALYNTQTPWGALTNDIRHTNDRSERKNYSFSYENFDETPLWDSLKFSYNKQHIKLKSRTDEYCEGDNCAGNSNPSGLHINEDGKMVDKYGGELQHSTETYYEQPWWSPVPIPRTRDIVIDSRGNKVDDNAYQGYTNELNTGGVSDILVNCDNYNCSKGIDLFDTNTWSYQHYDLTPVPTPNGKGNYAVINPKDSWNGDSLLLPSQYGFVDNNWKDRDLITDTKQLNLDLTKDFTIKSSEHTLSYGGLFSKSDKRMVNRQGYEPTNKQWWAETFFGVRNTNPDFPMLGTWYADKCKLYNGNDYVSLCGHEDDSFSFLIPVETKTGALYVGDDFRINDVLAFDLNYRYDKVKHNPSYTPGVTPKIPTDLFIGMFVPYTPLPGTPSNDEIKAHRDANAEANAVYLASQKRKYSANSYSLSTNIDPLDFFRIQLKYANGFRAPTSDEIYFTFQHRDFSIYPNLDLKKETAKTKEIAFTLHNSPSFVTLNLFQTDYRNFIDLQYKGEFQLPYGNGGSTMPTSVYQNVNRPKARVRGIEIDSRLALDQIWQPLQGFSIGYKLSIQKGRMDIGNGKIDTPMNAIQPRTAVYSVSYQSPGDKFGADLFVTAVAAKKGDDTYNMYWYEQARSGKIVNGKPVSNSEVEWRSGGYTTIDFVTYVKPIKYLTLRAGAYNITNRKYITWESARSIRPFGTSNLIDQETGLGINRFYSPGRNYKLTWEMQF</sequence>
<dbReference type="Pfam" id="PF00593">
    <property type="entry name" value="TonB_dep_Rec_b-barrel"/>
    <property type="match status" value="1"/>
</dbReference>
<keyword evidence="8 16" id="KW-0675">Receptor</keyword>
<keyword evidence="6 11" id="KW-0798">TonB box</keyword>
<dbReference type="GO" id="GO:0044718">
    <property type="term" value="P:siderophore transmembrane transport"/>
    <property type="evidence" value="ECO:0007669"/>
    <property type="project" value="TreeGrafter"/>
</dbReference>
<keyword evidence="17" id="KW-1185">Reference proteome</keyword>
<reference evidence="16 17" key="1">
    <citation type="submission" date="2009-07" db="EMBL/GenBank/DDBJ databases">
        <authorList>
            <person name="Madupu R."/>
            <person name="Sebastian Y."/>
            <person name="Durkin A.S."/>
            <person name="Torralba M."/>
            <person name="Methe B."/>
            <person name="Sutton G.G."/>
            <person name="Strausberg R.L."/>
            <person name="Nelson K.E."/>
        </authorList>
    </citation>
    <scope>NUCLEOTIDE SEQUENCE [LARGE SCALE GENOMIC DNA]</scope>
    <source>
        <strain evidence="16 17">RM3268</strain>
    </source>
</reference>
<keyword evidence="5 13" id="KW-0732">Signal</keyword>
<accession>C8PIU4</accession>
<organism evidence="16 17">
    <name type="scientific">Campylobacter gracilis RM3268</name>
    <dbReference type="NCBI Taxonomy" id="553220"/>
    <lineage>
        <taxon>Bacteria</taxon>
        <taxon>Pseudomonadati</taxon>
        <taxon>Campylobacterota</taxon>
        <taxon>Epsilonproteobacteria</taxon>
        <taxon>Campylobacterales</taxon>
        <taxon>Campylobacteraceae</taxon>
        <taxon>Campylobacter</taxon>
    </lineage>
</organism>
<dbReference type="OrthoDB" id="9764669at2"/>
<dbReference type="STRING" id="824.CGRAC_0990"/>
<gene>
    <name evidence="16" type="primary">hgpB</name>
    <name evidence="16" type="ORF">CAMGR0001_1143</name>
</gene>
<evidence type="ECO:0000256" key="13">
    <source>
        <dbReference type="SAM" id="SignalP"/>
    </source>
</evidence>
<dbReference type="InterPro" id="IPR036942">
    <property type="entry name" value="Beta-barrel_TonB_sf"/>
</dbReference>
<name>C8PIU4_9BACT</name>
<evidence type="ECO:0000256" key="4">
    <source>
        <dbReference type="ARBA" id="ARBA00022692"/>
    </source>
</evidence>